<comment type="cofactor">
    <cofactor evidence="1">
        <name>[4Fe-4S] cluster</name>
        <dbReference type="ChEBI" id="CHEBI:49883"/>
    </cofactor>
</comment>
<evidence type="ECO:0000256" key="1">
    <source>
        <dbReference type="ARBA" id="ARBA00001966"/>
    </source>
</evidence>
<evidence type="ECO:0000256" key="6">
    <source>
        <dbReference type="ARBA" id="ARBA00023004"/>
    </source>
</evidence>
<feature type="domain" description="B12-binding" evidence="8">
    <location>
        <begin position="13"/>
        <end position="154"/>
    </location>
</feature>
<dbReference type="InterPro" id="IPR034466">
    <property type="entry name" value="Methyltransferase_Class_B"/>
</dbReference>
<evidence type="ECO:0000256" key="5">
    <source>
        <dbReference type="ARBA" id="ARBA00022723"/>
    </source>
</evidence>
<dbReference type="SUPFAM" id="SSF102114">
    <property type="entry name" value="Radical SAM enzymes"/>
    <property type="match status" value="1"/>
</dbReference>
<keyword evidence="3" id="KW-0808">Transferase</keyword>
<evidence type="ECO:0000256" key="2">
    <source>
        <dbReference type="ARBA" id="ARBA00022603"/>
    </source>
</evidence>
<comment type="caution">
    <text evidence="10">The sequence shown here is derived from an EMBL/GenBank/DDBJ whole genome shotgun (WGS) entry which is preliminary data.</text>
</comment>
<evidence type="ECO:0000256" key="3">
    <source>
        <dbReference type="ARBA" id="ARBA00022679"/>
    </source>
</evidence>
<dbReference type="GO" id="GO:0003824">
    <property type="term" value="F:catalytic activity"/>
    <property type="evidence" value="ECO:0007669"/>
    <property type="project" value="InterPro"/>
</dbReference>
<dbReference type="InterPro" id="IPR051198">
    <property type="entry name" value="BchE-like"/>
</dbReference>
<dbReference type="PANTHER" id="PTHR43409:SF7">
    <property type="entry name" value="BLL1977 PROTEIN"/>
    <property type="match status" value="1"/>
</dbReference>
<evidence type="ECO:0000256" key="4">
    <source>
        <dbReference type="ARBA" id="ARBA00022691"/>
    </source>
</evidence>
<dbReference type="PANTHER" id="PTHR43409">
    <property type="entry name" value="ANAEROBIC MAGNESIUM-PROTOPORPHYRIN IX MONOMETHYL ESTER CYCLASE-RELATED"/>
    <property type="match status" value="1"/>
</dbReference>
<evidence type="ECO:0000259" key="9">
    <source>
        <dbReference type="PROSITE" id="PS51918"/>
    </source>
</evidence>
<dbReference type="InterPro" id="IPR058240">
    <property type="entry name" value="rSAM_sf"/>
</dbReference>
<sequence>MAPRSRVYIIQPPVNIPQVTPCLDDQPFPLGLLGVGAYLNQNGFDAKGLHIPNLLANKSHSLNDLINEIGEAQPLLVAIALNWVHFSKGAIKLARLIRQNSPDIKIVIGGQHATLFTRQLAKAAEGCVDGIVNGEAERTLLNLCRHLENEGQMPLQMPGLFLCSHNQSHARVIAPDVVQNIDSLPFYDYSFLQAKNGTLPVATLSTGRGSCPLKCAFCLEHVMGNLQGRNKLHFHSPEWIVAHMKHIMDQGIKQITIQDNLFIGGDKMVAQIADEMERQNIYLDHINIFAHPNSFSETGFQAINRMAKLASIDFGVETGSRRVLELVNRPSDLDAVLENIRDAVKAGIVPYTWWLSGLPDAPQAEQDTCTFMKETMVLGAIPRSVNPLVLLPRTPMHERSQDYGIHPRFKRFEDYSLFSQVSLQDAQHFGDTLTHNTSERSRNDILEETKRLKQFILEHFAIIEKFWQSRHPLLLDELQQIKDHIQGSFRLNEE</sequence>
<organism evidence="10 11">
    <name type="scientific">Terasakiella brassicae</name>
    <dbReference type="NCBI Taxonomy" id="1634917"/>
    <lineage>
        <taxon>Bacteria</taxon>
        <taxon>Pseudomonadati</taxon>
        <taxon>Pseudomonadota</taxon>
        <taxon>Alphaproteobacteria</taxon>
        <taxon>Rhodospirillales</taxon>
        <taxon>Terasakiellaceae</taxon>
        <taxon>Terasakiella</taxon>
    </lineage>
</organism>
<dbReference type="SFLD" id="SFLDS00029">
    <property type="entry name" value="Radical_SAM"/>
    <property type="match status" value="1"/>
</dbReference>
<dbReference type="CDD" id="cd01335">
    <property type="entry name" value="Radical_SAM"/>
    <property type="match status" value="1"/>
</dbReference>
<dbReference type="RefSeq" id="WP_188661611.1">
    <property type="nucleotide sequence ID" value="NZ_BMHV01000004.1"/>
</dbReference>
<evidence type="ECO:0000256" key="7">
    <source>
        <dbReference type="ARBA" id="ARBA00023014"/>
    </source>
</evidence>
<accession>A0A917BT98</accession>
<dbReference type="InterPro" id="IPR007197">
    <property type="entry name" value="rSAM"/>
</dbReference>
<evidence type="ECO:0000259" key="8">
    <source>
        <dbReference type="PROSITE" id="PS51332"/>
    </source>
</evidence>
<reference evidence="10" key="1">
    <citation type="journal article" date="2014" name="Int. J. Syst. Evol. Microbiol.">
        <title>Complete genome sequence of Corynebacterium casei LMG S-19264T (=DSM 44701T), isolated from a smear-ripened cheese.</title>
        <authorList>
            <consortium name="US DOE Joint Genome Institute (JGI-PGF)"/>
            <person name="Walter F."/>
            <person name="Albersmeier A."/>
            <person name="Kalinowski J."/>
            <person name="Ruckert C."/>
        </authorList>
    </citation>
    <scope>NUCLEOTIDE SEQUENCE</scope>
    <source>
        <strain evidence="10">CGMCC 1.15254</strain>
    </source>
</reference>
<protein>
    <submittedName>
        <fullName evidence="10">B12-binding domain-containing radical SAM protein</fullName>
    </submittedName>
</protein>
<dbReference type="PROSITE" id="PS51918">
    <property type="entry name" value="RADICAL_SAM"/>
    <property type="match status" value="1"/>
</dbReference>
<dbReference type="GO" id="GO:0046872">
    <property type="term" value="F:metal ion binding"/>
    <property type="evidence" value="ECO:0007669"/>
    <property type="project" value="UniProtKB-KW"/>
</dbReference>
<name>A0A917BT98_9PROT</name>
<dbReference type="EMBL" id="BMHV01000004">
    <property type="protein sequence ID" value="GGF55940.1"/>
    <property type="molecule type" value="Genomic_DNA"/>
</dbReference>
<dbReference type="Gene3D" id="3.40.50.280">
    <property type="entry name" value="Cobalamin-binding domain"/>
    <property type="match status" value="1"/>
</dbReference>
<gene>
    <name evidence="10" type="ORF">GCM10011332_06730</name>
</gene>
<dbReference type="GO" id="GO:0031419">
    <property type="term" value="F:cobalamin binding"/>
    <property type="evidence" value="ECO:0007669"/>
    <property type="project" value="InterPro"/>
</dbReference>
<dbReference type="PROSITE" id="PS51332">
    <property type="entry name" value="B12_BINDING"/>
    <property type="match status" value="1"/>
</dbReference>
<evidence type="ECO:0000313" key="11">
    <source>
        <dbReference type="Proteomes" id="UP000632498"/>
    </source>
</evidence>
<dbReference type="Pfam" id="PF02310">
    <property type="entry name" value="B12-binding"/>
    <property type="match status" value="1"/>
</dbReference>
<keyword evidence="6" id="KW-0408">Iron</keyword>
<dbReference type="Gene3D" id="3.80.30.20">
    <property type="entry name" value="tm_1862 like domain"/>
    <property type="match status" value="1"/>
</dbReference>
<keyword evidence="11" id="KW-1185">Reference proteome</keyword>
<dbReference type="GO" id="GO:0051539">
    <property type="term" value="F:4 iron, 4 sulfur cluster binding"/>
    <property type="evidence" value="ECO:0007669"/>
    <property type="project" value="UniProtKB-KW"/>
</dbReference>
<dbReference type="CDD" id="cd02068">
    <property type="entry name" value="radical_SAM_B12_BD"/>
    <property type="match status" value="1"/>
</dbReference>
<feature type="domain" description="Radical SAM core" evidence="9">
    <location>
        <begin position="196"/>
        <end position="422"/>
    </location>
</feature>
<proteinExistence type="predicted"/>
<dbReference type="InterPro" id="IPR023404">
    <property type="entry name" value="rSAM_horseshoe"/>
</dbReference>
<keyword evidence="4" id="KW-0949">S-adenosyl-L-methionine</keyword>
<dbReference type="SFLD" id="SFLDG01123">
    <property type="entry name" value="methyltransferase_(Class_B)"/>
    <property type="match status" value="1"/>
</dbReference>
<keyword evidence="5" id="KW-0479">Metal-binding</keyword>
<dbReference type="AlphaFoldDB" id="A0A917BT98"/>
<dbReference type="SFLD" id="SFLDG01082">
    <property type="entry name" value="B12-binding_domain_containing"/>
    <property type="match status" value="1"/>
</dbReference>
<reference evidence="10" key="2">
    <citation type="submission" date="2020-09" db="EMBL/GenBank/DDBJ databases">
        <authorList>
            <person name="Sun Q."/>
            <person name="Zhou Y."/>
        </authorList>
    </citation>
    <scope>NUCLEOTIDE SEQUENCE</scope>
    <source>
        <strain evidence="10">CGMCC 1.15254</strain>
    </source>
</reference>
<dbReference type="Proteomes" id="UP000632498">
    <property type="component" value="Unassembled WGS sequence"/>
</dbReference>
<dbReference type="Pfam" id="PF04055">
    <property type="entry name" value="Radical_SAM"/>
    <property type="match status" value="1"/>
</dbReference>
<keyword evidence="2" id="KW-0489">Methyltransferase</keyword>
<dbReference type="SMART" id="SM00729">
    <property type="entry name" value="Elp3"/>
    <property type="match status" value="1"/>
</dbReference>
<evidence type="ECO:0000313" key="10">
    <source>
        <dbReference type="EMBL" id="GGF55940.1"/>
    </source>
</evidence>
<keyword evidence="7" id="KW-0411">Iron-sulfur</keyword>
<dbReference type="InterPro" id="IPR006638">
    <property type="entry name" value="Elp3/MiaA/NifB-like_rSAM"/>
</dbReference>
<dbReference type="InterPro" id="IPR006158">
    <property type="entry name" value="Cobalamin-bd"/>
</dbReference>